<keyword evidence="5 10" id="KW-0732">Signal</keyword>
<feature type="signal peptide" evidence="10">
    <location>
        <begin position="1"/>
        <end position="22"/>
    </location>
</feature>
<comment type="similarity">
    <text evidence="3">Belongs to the OST3/OST6 family.</text>
</comment>
<evidence type="ECO:0008006" key="13">
    <source>
        <dbReference type="Google" id="ProtNLM"/>
    </source>
</evidence>
<reference evidence="11" key="1">
    <citation type="submission" date="2022-04" db="EMBL/GenBank/DDBJ databases">
        <authorList>
            <person name="Xu L."/>
            <person name="Lv Z."/>
        </authorList>
    </citation>
    <scope>NUCLEOTIDE SEQUENCE</scope>
    <source>
        <strain evidence="11">LV_2022a</strain>
    </source>
</reference>
<dbReference type="AlphaFoldDB" id="A0AAE2D479"/>
<keyword evidence="8 9" id="KW-0472">Membrane</keyword>
<evidence type="ECO:0000313" key="12">
    <source>
        <dbReference type="Proteomes" id="UP001292079"/>
    </source>
</evidence>
<sequence length="327" mass="37086">MDAAPTRTLFLFCISVLTLVNGLSVEEMLEKKVQTLNQLTIDQPYIELDTDRFNLLLKSQPRNYSVILLLTALSSSRNCKPCKEALKHFQVVATSWRYSRQRSDRLFFAVVDFDTEPNIFDFLHLSTAPAILHVPPKGSIKQSDYMDISRSGFEPEEIASWIFWTTQIQIRIFNPPSYTGTMLLALFMSLGAAVLYFRRISLDCLYNRSLWSAISLGVILCSISGQVYNHIRGPPLFHAPPPNGEIKAFIYSGSDYQFVAETFIVMLLYIGCSGGILLMTEAGSTTEPTKRKVCTISGIILFIMSVNFILSVFQRKYHGYPYGLFFR</sequence>
<evidence type="ECO:0000256" key="4">
    <source>
        <dbReference type="ARBA" id="ARBA00022692"/>
    </source>
</evidence>
<keyword evidence="6" id="KW-0256">Endoplasmic reticulum</keyword>
<evidence type="ECO:0000313" key="11">
    <source>
        <dbReference type="EMBL" id="KAK4470873.1"/>
    </source>
</evidence>
<evidence type="ECO:0000256" key="5">
    <source>
        <dbReference type="ARBA" id="ARBA00022729"/>
    </source>
</evidence>
<dbReference type="PANTHER" id="PTHR12692">
    <property type="entry name" value="DOLICHYL-DIPHOSPHOOLIGOSACCHARIDE--PROTEIN GLYCOSYLTRANSFERASE-RELATED"/>
    <property type="match status" value="1"/>
</dbReference>
<comment type="function">
    <text evidence="1">Subunit of the oligosaccharyl transferase (OST) complex that catalyzes the initial transfer of a defined glycan (Glc(3)Man(9)GlcNAc(2) in eukaryotes) from the lipid carrier dolichol-pyrophosphate to an asparagine residue within an Asn-X-Ser/Thr consensus motif in nascent polypeptide chains, the first step in protein N-glycosylation. N-glycosylation occurs cotranslationally and the complex associates with the Sec61 complex at the channel-forming translocon complex that mediates protein translocation across the endoplasmic reticulum (ER). All subunits are required for a maximal enzyme activity.</text>
</comment>
<comment type="caution">
    <text evidence="11">The sequence shown here is derived from an EMBL/GenBank/DDBJ whole genome shotgun (WGS) entry which is preliminary data.</text>
</comment>
<organism evidence="11 12">
    <name type="scientific">Schistosoma mekongi</name>
    <name type="common">Parasitic worm</name>
    <dbReference type="NCBI Taxonomy" id="38744"/>
    <lineage>
        <taxon>Eukaryota</taxon>
        <taxon>Metazoa</taxon>
        <taxon>Spiralia</taxon>
        <taxon>Lophotrochozoa</taxon>
        <taxon>Platyhelminthes</taxon>
        <taxon>Trematoda</taxon>
        <taxon>Digenea</taxon>
        <taxon>Strigeidida</taxon>
        <taxon>Schistosomatoidea</taxon>
        <taxon>Schistosomatidae</taxon>
        <taxon>Schistosoma</taxon>
    </lineage>
</organism>
<feature type="transmembrane region" description="Helical" evidence="9">
    <location>
        <begin position="209"/>
        <end position="228"/>
    </location>
</feature>
<protein>
    <recommendedName>
        <fullName evidence="13">Magnesium transporter protein 1</fullName>
    </recommendedName>
</protein>
<dbReference type="GO" id="GO:0008250">
    <property type="term" value="C:oligosaccharyltransferase complex"/>
    <property type="evidence" value="ECO:0007669"/>
    <property type="project" value="TreeGrafter"/>
</dbReference>
<keyword evidence="12" id="KW-1185">Reference proteome</keyword>
<feature type="transmembrane region" description="Helical" evidence="9">
    <location>
        <begin position="178"/>
        <end position="197"/>
    </location>
</feature>
<evidence type="ECO:0000256" key="3">
    <source>
        <dbReference type="ARBA" id="ARBA00009561"/>
    </source>
</evidence>
<evidence type="ECO:0000256" key="2">
    <source>
        <dbReference type="ARBA" id="ARBA00004477"/>
    </source>
</evidence>
<feature type="transmembrane region" description="Helical" evidence="9">
    <location>
        <begin position="258"/>
        <end position="280"/>
    </location>
</feature>
<evidence type="ECO:0000256" key="7">
    <source>
        <dbReference type="ARBA" id="ARBA00022989"/>
    </source>
</evidence>
<name>A0AAE2D479_SCHME</name>
<dbReference type="PANTHER" id="PTHR12692:SF0">
    <property type="entry name" value="GH11935P"/>
    <property type="match status" value="1"/>
</dbReference>
<keyword evidence="4 9" id="KW-0812">Transmembrane</keyword>
<dbReference type="EMBL" id="JALJAT010000004">
    <property type="protein sequence ID" value="KAK4470873.1"/>
    <property type="molecule type" value="Genomic_DNA"/>
</dbReference>
<evidence type="ECO:0000256" key="6">
    <source>
        <dbReference type="ARBA" id="ARBA00022824"/>
    </source>
</evidence>
<keyword evidence="7 9" id="KW-1133">Transmembrane helix</keyword>
<dbReference type="InterPro" id="IPR036249">
    <property type="entry name" value="Thioredoxin-like_sf"/>
</dbReference>
<dbReference type="Proteomes" id="UP001292079">
    <property type="component" value="Unassembled WGS sequence"/>
</dbReference>
<comment type="subcellular location">
    <subcellularLocation>
        <location evidence="2">Endoplasmic reticulum membrane</location>
        <topology evidence="2">Multi-pass membrane protein</topology>
    </subcellularLocation>
</comment>
<dbReference type="InterPro" id="IPR021149">
    <property type="entry name" value="OligosaccharylTrfase_OST3/OST6"/>
</dbReference>
<evidence type="ECO:0000256" key="1">
    <source>
        <dbReference type="ARBA" id="ARBA00002791"/>
    </source>
</evidence>
<accession>A0AAE2D479</accession>
<reference evidence="11" key="2">
    <citation type="journal article" date="2023" name="Infect Dis Poverty">
        <title>Chromosome-scale genome of the human blood fluke Schistosoma mekongi and its implications for public health.</title>
        <authorList>
            <person name="Zhou M."/>
            <person name="Xu L."/>
            <person name="Xu D."/>
            <person name="Chen W."/>
            <person name="Khan J."/>
            <person name="Hu Y."/>
            <person name="Huang H."/>
            <person name="Wei H."/>
            <person name="Zhang Y."/>
            <person name="Chusongsang P."/>
            <person name="Tanasarnprasert K."/>
            <person name="Hu X."/>
            <person name="Limpanont Y."/>
            <person name="Lv Z."/>
        </authorList>
    </citation>
    <scope>NUCLEOTIDE SEQUENCE</scope>
    <source>
        <strain evidence="11">LV_2022a</strain>
    </source>
</reference>
<dbReference type="Pfam" id="PF04756">
    <property type="entry name" value="OST3_OST6"/>
    <property type="match status" value="1"/>
</dbReference>
<feature type="chain" id="PRO_5042106512" description="Magnesium transporter protein 1" evidence="10">
    <location>
        <begin position="23"/>
        <end position="327"/>
    </location>
</feature>
<evidence type="ECO:0000256" key="10">
    <source>
        <dbReference type="SAM" id="SignalP"/>
    </source>
</evidence>
<dbReference type="Gene3D" id="3.40.30.10">
    <property type="entry name" value="Glutaredoxin"/>
    <property type="match status" value="1"/>
</dbReference>
<feature type="transmembrane region" description="Helical" evidence="9">
    <location>
        <begin position="292"/>
        <end position="313"/>
    </location>
</feature>
<proteinExistence type="inferred from homology"/>
<gene>
    <name evidence="11" type="ORF">MN116_006387</name>
</gene>
<dbReference type="SUPFAM" id="SSF52833">
    <property type="entry name" value="Thioredoxin-like"/>
    <property type="match status" value="1"/>
</dbReference>
<evidence type="ECO:0000256" key="9">
    <source>
        <dbReference type="SAM" id="Phobius"/>
    </source>
</evidence>
<dbReference type="GO" id="GO:0018279">
    <property type="term" value="P:protein N-linked glycosylation via asparagine"/>
    <property type="evidence" value="ECO:0007669"/>
    <property type="project" value="TreeGrafter"/>
</dbReference>
<evidence type="ECO:0000256" key="8">
    <source>
        <dbReference type="ARBA" id="ARBA00023136"/>
    </source>
</evidence>